<organism evidence="1">
    <name type="scientific">marine sediment metagenome</name>
    <dbReference type="NCBI Taxonomy" id="412755"/>
    <lineage>
        <taxon>unclassified sequences</taxon>
        <taxon>metagenomes</taxon>
        <taxon>ecological metagenomes</taxon>
    </lineage>
</organism>
<sequence length="65" mass="7311">MATRSSIGIERLGNHLTRDMFGYVWWTDTKGAEHLETPVVKIFYPTLSESPVENALAVIDAFTVK</sequence>
<dbReference type="AlphaFoldDB" id="X1J9M4"/>
<evidence type="ECO:0000313" key="1">
    <source>
        <dbReference type="EMBL" id="GAH75059.1"/>
    </source>
</evidence>
<name>X1J9M4_9ZZZZ</name>
<accession>X1J9M4</accession>
<comment type="caution">
    <text evidence="1">The sequence shown here is derived from an EMBL/GenBank/DDBJ whole genome shotgun (WGS) entry which is preliminary data.</text>
</comment>
<proteinExistence type="predicted"/>
<gene>
    <name evidence="1" type="ORF">S03H2_44088</name>
</gene>
<dbReference type="EMBL" id="BARU01027541">
    <property type="protein sequence ID" value="GAH75059.1"/>
    <property type="molecule type" value="Genomic_DNA"/>
</dbReference>
<reference evidence="1" key="1">
    <citation type="journal article" date="2014" name="Front. Microbiol.">
        <title>High frequency of phylogenetically diverse reductive dehalogenase-homologous genes in deep subseafloor sedimentary metagenomes.</title>
        <authorList>
            <person name="Kawai M."/>
            <person name="Futagami T."/>
            <person name="Toyoda A."/>
            <person name="Takaki Y."/>
            <person name="Nishi S."/>
            <person name="Hori S."/>
            <person name="Arai W."/>
            <person name="Tsubouchi T."/>
            <person name="Morono Y."/>
            <person name="Uchiyama I."/>
            <person name="Ito T."/>
            <person name="Fujiyama A."/>
            <person name="Inagaki F."/>
            <person name="Takami H."/>
        </authorList>
    </citation>
    <scope>NUCLEOTIDE SEQUENCE</scope>
    <source>
        <strain evidence="1">Expedition CK06-06</strain>
    </source>
</reference>
<protein>
    <submittedName>
        <fullName evidence="1">Uncharacterized protein</fullName>
    </submittedName>
</protein>